<proteinExistence type="inferred from homology"/>
<reference evidence="8" key="1">
    <citation type="journal article" date="2020" name="Stud. Mycol.">
        <title>101 Dothideomycetes genomes: a test case for predicting lifestyles and emergence of pathogens.</title>
        <authorList>
            <person name="Haridas S."/>
            <person name="Albert R."/>
            <person name="Binder M."/>
            <person name="Bloem J."/>
            <person name="Labutti K."/>
            <person name="Salamov A."/>
            <person name="Andreopoulos B."/>
            <person name="Baker S."/>
            <person name="Barry K."/>
            <person name="Bills G."/>
            <person name="Bluhm B."/>
            <person name="Cannon C."/>
            <person name="Castanera R."/>
            <person name="Culley D."/>
            <person name="Daum C."/>
            <person name="Ezra D."/>
            <person name="Gonzalez J."/>
            <person name="Henrissat B."/>
            <person name="Kuo A."/>
            <person name="Liang C."/>
            <person name="Lipzen A."/>
            <person name="Lutzoni F."/>
            <person name="Magnuson J."/>
            <person name="Mondo S."/>
            <person name="Nolan M."/>
            <person name="Ohm R."/>
            <person name="Pangilinan J."/>
            <person name="Park H.-J."/>
            <person name="Ramirez L."/>
            <person name="Alfaro M."/>
            <person name="Sun H."/>
            <person name="Tritt A."/>
            <person name="Yoshinaga Y."/>
            <person name="Zwiers L.-H."/>
            <person name="Turgeon B."/>
            <person name="Goodwin S."/>
            <person name="Spatafora J."/>
            <person name="Crous P."/>
            <person name="Grigoriev I."/>
        </authorList>
    </citation>
    <scope>NUCLEOTIDE SEQUENCE</scope>
    <source>
        <strain evidence="8">CBS 113389</strain>
    </source>
</reference>
<dbReference type="GO" id="GO:0016020">
    <property type="term" value="C:membrane"/>
    <property type="evidence" value="ECO:0007669"/>
    <property type="project" value="UniProtKB-SubCell"/>
</dbReference>
<dbReference type="InterPro" id="IPR013057">
    <property type="entry name" value="AA_transpt_TM"/>
</dbReference>
<comment type="similarity">
    <text evidence="2">Belongs to the amino acid/polyamine transporter 2 family.</text>
</comment>
<dbReference type="Proteomes" id="UP000799767">
    <property type="component" value="Unassembled WGS sequence"/>
</dbReference>
<feature type="transmembrane region" description="Helical" evidence="6">
    <location>
        <begin position="525"/>
        <end position="546"/>
    </location>
</feature>
<feature type="domain" description="Amino acid transporter transmembrane" evidence="7">
    <location>
        <begin position="164"/>
        <end position="553"/>
    </location>
</feature>
<feature type="transmembrane region" description="Helical" evidence="6">
    <location>
        <begin position="253"/>
        <end position="275"/>
    </location>
</feature>
<evidence type="ECO:0000256" key="6">
    <source>
        <dbReference type="SAM" id="Phobius"/>
    </source>
</evidence>
<evidence type="ECO:0000256" key="2">
    <source>
        <dbReference type="ARBA" id="ARBA00008066"/>
    </source>
</evidence>
<organism evidence="8 9">
    <name type="scientific">Neohortaea acidophila</name>
    <dbReference type="NCBI Taxonomy" id="245834"/>
    <lineage>
        <taxon>Eukaryota</taxon>
        <taxon>Fungi</taxon>
        <taxon>Dikarya</taxon>
        <taxon>Ascomycota</taxon>
        <taxon>Pezizomycotina</taxon>
        <taxon>Dothideomycetes</taxon>
        <taxon>Dothideomycetidae</taxon>
        <taxon>Mycosphaerellales</taxon>
        <taxon>Teratosphaeriaceae</taxon>
        <taxon>Neohortaea</taxon>
    </lineage>
</organism>
<keyword evidence="5 6" id="KW-0472">Membrane</keyword>
<protein>
    <submittedName>
        <fullName evidence="8">Transmembrane amino acid transporter protein-domain-containing protein</fullName>
    </submittedName>
</protein>
<accession>A0A6A6Q027</accession>
<dbReference type="GO" id="GO:0015179">
    <property type="term" value="F:L-amino acid transmembrane transporter activity"/>
    <property type="evidence" value="ECO:0007669"/>
    <property type="project" value="TreeGrafter"/>
</dbReference>
<name>A0A6A6Q027_9PEZI</name>
<dbReference type="AlphaFoldDB" id="A0A6A6Q027"/>
<evidence type="ECO:0000313" key="8">
    <source>
        <dbReference type="EMBL" id="KAF2484777.1"/>
    </source>
</evidence>
<dbReference type="Pfam" id="PF01490">
    <property type="entry name" value="Aa_trans"/>
    <property type="match status" value="1"/>
</dbReference>
<dbReference type="PANTHER" id="PTHR22950">
    <property type="entry name" value="AMINO ACID TRANSPORTER"/>
    <property type="match status" value="1"/>
</dbReference>
<evidence type="ECO:0000256" key="1">
    <source>
        <dbReference type="ARBA" id="ARBA00004141"/>
    </source>
</evidence>
<evidence type="ECO:0000256" key="5">
    <source>
        <dbReference type="ARBA" id="ARBA00023136"/>
    </source>
</evidence>
<feature type="transmembrane region" description="Helical" evidence="6">
    <location>
        <begin position="448"/>
        <end position="468"/>
    </location>
</feature>
<feature type="transmembrane region" description="Helical" evidence="6">
    <location>
        <begin position="378"/>
        <end position="396"/>
    </location>
</feature>
<keyword evidence="4 6" id="KW-1133">Transmembrane helix</keyword>
<dbReference type="RefSeq" id="XP_033591346.1">
    <property type="nucleotide sequence ID" value="XM_033729459.1"/>
</dbReference>
<comment type="subcellular location">
    <subcellularLocation>
        <location evidence="1">Membrane</location>
        <topology evidence="1">Multi-pass membrane protein</topology>
    </subcellularLocation>
</comment>
<keyword evidence="9" id="KW-1185">Reference proteome</keyword>
<dbReference type="EMBL" id="MU001634">
    <property type="protein sequence ID" value="KAF2484777.1"/>
    <property type="molecule type" value="Genomic_DNA"/>
</dbReference>
<feature type="transmembrane region" description="Helical" evidence="6">
    <location>
        <begin position="408"/>
        <end position="428"/>
    </location>
</feature>
<evidence type="ECO:0000259" key="7">
    <source>
        <dbReference type="Pfam" id="PF01490"/>
    </source>
</evidence>
<dbReference type="OrthoDB" id="40134at2759"/>
<feature type="transmembrane region" description="Helical" evidence="6">
    <location>
        <begin position="195"/>
        <end position="215"/>
    </location>
</feature>
<evidence type="ECO:0000256" key="4">
    <source>
        <dbReference type="ARBA" id="ARBA00022989"/>
    </source>
</evidence>
<evidence type="ECO:0000256" key="3">
    <source>
        <dbReference type="ARBA" id="ARBA00022692"/>
    </source>
</evidence>
<feature type="transmembrane region" description="Helical" evidence="6">
    <location>
        <begin position="310"/>
        <end position="330"/>
    </location>
</feature>
<dbReference type="GeneID" id="54470461"/>
<gene>
    <name evidence="8" type="ORF">BDY17DRAFT_135373</name>
</gene>
<feature type="transmembrane region" description="Helical" evidence="6">
    <location>
        <begin position="592"/>
        <end position="616"/>
    </location>
</feature>
<feature type="transmembrane region" description="Helical" evidence="6">
    <location>
        <begin position="497"/>
        <end position="519"/>
    </location>
</feature>
<feature type="transmembrane region" description="Helical" evidence="6">
    <location>
        <begin position="165"/>
        <end position="189"/>
    </location>
</feature>
<dbReference type="PANTHER" id="PTHR22950:SF461">
    <property type="entry name" value="AMINO ACID TRANSPORTER TRANSMEMBRANE DOMAIN-CONTAINING PROTEIN"/>
    <property type="match status" value="1"/>
</dbReference>
<evidence type="ECO:0000313" key="9">
    <source>
        <dbReference type="Proteomes" id="UP000799767"/>
    </source>
</evidence>
<sequence length="647" mass="71083">MSIIAKPAAISAPTEQQREFHADKSELRRMSADATAHPGLPERQWGFAARLDPSVTFEEFTYWAKVERELEDIEYKQYRATTTHRGFMGTFKGYFTSNAYEDTKAHADPSALASHDKVLEHTDITEKAGTGSDSDDAFVAPIGPQSANSDLNADWRKASRALRTAGWGTVFYLITTDILGWGQCAYVFANTGYGYGFGIFVLMGIAAFLSGIYIWQTFLKLDSSRYPMVTFGDAFFRLFGKQTRNFINVLQSLQMFLSVAIVLIGQTLIIAQLGVSSNLCYVVATVIALVVSMASGYMRSLKHLGWFCNAAVWFNVVSFILCCISAGLYFPNAVAQVYNSILPKEWAVHPVPVATFVGTPPALYQPTSTNLFAAKFNGINSMVYAYSGAILFVAFLSEMRHPWDFWKGMLCAQLFISVSYIFFGGFVYSQWGQYAFSNINQSVAPLGLQIVVNVLSLLTGWLAIFLYFNVGMKTVYIEVFQEIFKLPAITTPKGRKLWWGLGPIYWILAFIVCLSIPAFSAFVNFVGGLLSLNFTYSFSGIMYVAYLTQDGARLEGEGFDPITGVTTRHDGGIKRLMRGYFKNAKLTIPVTIYFLAGLAASGMGTWAATLGLIAALGPGGIVATSWNCTNPFYVTAQAVAAAGGHGS</sequence>
<keyword evidence="3 6" id="KW-0812">Transmembrane</keyword>